<evidence type="ECO:0000259" key="1">
    <source>
        <dbReference type="Pfam" id="PF13358"/>
    </source>
</evidence>
<feature type="domain" description="Tc1-like transposase DDE" evidence="1">
    <location>
        <begin position="26"/>
        <end position="72"/>
    </location>
</feature>
<evidence type="ECO:0000313" key="3">
    <source>
        <dbReference type="Proteomes" id="UP000254572"/>
    </source>
</evidence>
<dbReference type="GO" id="GO:0003676">
    <property type="term" value="F:nucleic acid binding"/>
    <property type="evidence" value="ECO:0007669"/>
    <property type="project" value="InterPro"/>
</dbReference>
<dbReference type="AlphaFoldDB" id="A0A381DZ19"/>
<protein>
    <recommendedName>
        <fullName evidence="1">Tc1-like transposase DDE domain-containing protein</fullName>
    </recommendedName>
</protein>
<dbReference type="EMBL" id="UFUW01000001">
    <property type="protein sequence ID" value="SUX18686.1"/>
    <property type="molecule type" value="Genomic_DNA"/>
</dbReference>
<name>A0A381DZ19_9GAMM</name>
<dbReference type="Proteomes" id="UP000254572">
    <property type="component" value="Unassembled WGS sequence"/>
</dbReference>
<dbReference type="Gene3D" id="3.30.420.10">
    <property type="entry name" value="Ribonuclease H-like superfamily/Ribonuclease H"/>
    <property type="match status" value="1"/>
</dbReference>
<organism evidence="2 3">
    <name type="scientific">Cardiobacterium valvarum</name>
    <dbReference type="NCBI Taxonomy" id="194702"/>
    <lineage>
        <taxon>Bacteria</taxon>
        <taxon>Pseudomonadati</taxon>
        <taxon>Pseudomonadota</taxon>
        <taxon>Gammaproteobacteria</taxon>
        <taxon>Cardiobacteriales</taxon>
        <taxon>Cardiobacteriaceae</taxon>
        <taxon>Cardiobacterium</taxon>
    </lineage>
</organism>
<reference evidence="2 3" key="1">
    <citation type="submission" date="2018-06" db="EMBL/GenBank/DDBJ databases">
        <authorList>
            <consortium name="Pathogen Informatics"/>
            <person name="Doyle S."/>
        </authorList>
    </citation>
    <scope>NUCLEOTIDE SEQUENCE [LARGE SCALE GENOMIC DNA]</scope>
    <source>
        <strain evidence="2 3">NCTC13294</strain>
    </source>
</reference>
<accession>A0A381DZ19</accession>
<dbReference type="Pfam" id="PF13358">
    <property type="entry name" value="DDE_3"/>
    <property type="match status" value="1"/>
</dbReference>
<proteinExistence type="predicted"/>
<dbReference type="InterPro" id="IPR036397">
    <property type="entry name" value="RNaseH_sf"/>
</dbReference>
<sequence>MDSDVFHTWATDAGAARLQRDRDGQHASFHKRQDMLDALQAEGHTVLWLPPYSPDFNPIEKTWAWIKRLRKQWRLVDVNTLLFWFLTFVTLF</sequence>
<gene>
    <name evidence="2" type="ORF">NCTC13294_00331</name>
</gene>
<keyword evidence="3" id="KW-1185">Reference proteome</keyword>
<evidence type="ECO:0000313" key="2">
    <source>
        <dbReference type="EMBL" id="SUX18686.1"/>
    </source>
</evidence>
<dbReference type="InterPro" id="IPR038717">
    <property type="entry name" value="Tc1-like_DDE_dom"/>
</dbReference>